<reference evidence="1" key="2">
    <citation type="journal article" date="2015" name="Fish Shellfish Immunol.">
        <title>Early steps in the European eel (Anguilla anguilla)-Vibrio vulnificus interaction in the gills: Role of the RtxA13 toxin.</title>
        <authorList>
            <person name="Callol A."/>
            <person name="Pajuelo D."/>
            <person name="Ebbesson L."/>
            <person name="Teles M."/>
            <person name="MacKenzie S."/>
            <person name="Amaro C."/>
        </authorList>
    </citation>
    <scope>NUCLEOTIDE SEQUENCE</scope>
</reference>
<dbReference type="EMBL" id="GBXM01011431">
    <property type="protein sequence ID" value="JAH97146.1"/>
    <property type="molecule type" value="Transcribed_RNA"/>
</dbReference>
<dbReference type="AlphaFoldDB" id="A0A0E9X3T3"/>
<proteinExistence type="predicted"/>
<accession>A0A0E9X3T3</accession>
<reference evidence="1" key="1">
    <citation type="submission" date="2014-11" db="EMBL/GenBank/DDBJ databases">
        <authorList>
            <person name="Amaro Gonzalez C."/>
        </authorList>
    </citation>
    <scope>NUCLEOTIDE SEQUENCE</scope>
</reference>
<organism evidence="1">
    <name type="scientific">Anguilla anguilla</name>
    <name type="common">European freshwater eel</name>
    <name type="synonym">Muraena anguilla</name>
    <dbReference type="NCBI Taxonomy" id="7936"/>
    <lineage>
        <taxon>Eukaryota</taxon>
        <taxon>Metazoa</taxon>
        <taxon>Chordata</taxon>
        <taxon>Craniata</taxon>
        <taxon>Vertebrata</taxon>
        <taxon>Euteleostomi</taxon>
        <taxon>Actinopterygii</taxon>
        <taxon>Neopterygii</taxon>
        <taxon>Teleostei</taxon>
        <taxon>Anguilliformes</taxon>
        <taxon>Anguillidae</taxon>
        <taxon>Anguilla</taxon>
    </lineage>
</organism>
<evidence type="ECO:0000313" key="1">
    <source>
        <dbReference type="EMBL" id="JAH97146.1"/>
    </source>
</evidence>
<sequence>MLTLCPLNFSVDIYHHNTHILRNRGGGREEQGNLWNHLEVSCWHTEPMMMAQYL</sequence>
<protein>
    <submittedName>
        <fullName evidence="1">Uncharacterized protein</fullName>
    </submittedName>
</protein>
<name>A0A0E9X3T3_ANGAN</name>